<keyword evidence="3" id="KW-1185">Reference proteome</keyword>
<organism evidence="2 3">
    <name type="scientific">Halorubellus litoreus</name>
    <dbReference type="NCBI Taxonomy" id="755308"/>
    <lineage>
        <taxon>Archaea</taxon>
        <taxon>Methanobacteriati</taxon>
        <taxon>Methanobacteriota</taxon>
        <taxon>Stenosarchaea group</taxon>
        <taxon>Halobacteria</taxon>
        <taxon>Halobacteriales</taxon>
        <taxon>Halorubellaceae</taxon>
        <taxon>Halorubellus</taxon>
    </lineage>
</organism>
<comment type="caution">
    <text evidence="2">The sequence shown here is derived from an EMBL/GenBank/DDBJ whole genome shotgun (WGS) entry which is preliminary data.</text>
</comment>
<evidence type="ECO:0000313" key="2">
    <source>
        <dbReference type="EMBL" id="MFC6952884.1"/>
    </source>
</evidence>
<feature type="compositionally biased region" description="Polar residues" evidence="1">
    <location>
        <begin position="8"/>
        <end position="24"/>
    </location>
</feature>
<reference evidence="2 3" key="1">
    <citation type="journal article" date="2019" name="Int. J. Syst. Evol. Microbiol.">
        <title>The Global Catalogue of Microorganisms (GCM) 10K type strain sequencing project: providing services to taxonomists for standard genome sequencing and annotation.</title>
        <authorList>
            <consortium name="The Broad Institute Genomics Platform"/>
            <consortium name="The Broad Institute Genome Sequencing Center for Infectious Disease"/>
            <person name="Wu L."/>
            <person name="Ma J."/>
        </authorList>
    </citation>
    <scope>NUCLEOTIDE SEQUENCE [LARGE SCALE GENOMIC DNA]</scope>
    <source>
        <strain evidence="2 3">GX26</strain>
    </source>
</reference>
<evidence type="ECO:0008006" key="4">
    <source>
        <dbReference type="Google" id="ProtNLM"/>
    </source>
</evidence>
<feature type="region of interest" description="Disordered" evidence="1">
    <location>
        <begin position="1"/>
        <end position="30"/>
    </location>
</feature>
<name>A0ABD5VHC5_9EURY</name>
<accession>A0ABD5VHC5</accession>
<gene>
    <name evidence="2" type="ORF">ACFQGB_08410</name>
</gene>
<evidence type="ECO:0000256" key="1">
    <source>
        <dbReference type="SAM" id="MobiDB-lite"/>
    </source>
</evidence>
<dbReference type="AlphaFoldDB" id="A0ABD5VHC5"/>
<proteinExistence type="predicted"/>
<dbReference type="Proteomes" id="UP001596395">
    <property type="component" value="Unassembled WGS sequence"/>
</dbReference>
<sequence length="209" mass="22880">MLEHATGLFQSNRTAMSTTTSNPQKALGTLSPRDVPIQQLPVVELSAKHVRRAGELAKDRNKSYHQIDGGTTFGANDSLTSHQTGILGEMAIAELYATDIDTEVHPFGDGGIDVHLWEGVTADVKATKTDKMQYPQLLVCDDNTLTADLYFVTHITDWHSDAAKVRVLGYATRSQVAEKTPYPHPGSTKNYVVEPEELTLPPLVQASHE</sequence>
<protein>
    <recommendedName>
        <fullName evidence="4">Protein NO VEIN C-terminal domain-containing protein</fullName>
    </recommendedName>
</protein>
<dbReference type="EMBL" id="JBHSXN010000002">
    <property type="protein sequence ID" value="MFC6952884.1"/>
    <property type="molecule type" value="Genomic_DNA"/>
</dbReference>
<evidence type="ECO:0000313" key="3">
    <source>
        <dbReference type="Proteomes" id="UP001596395"/>
    </source>
</evidence>